<organism evidence="1 3">
    <name type="scientific">Orbilia oligospora</name>
    <name type="common">Nematode-trapping fungus</name>
    <name type="synonym">Arthrobotrys oligospora</name>
    <dbReference type="NCBI Taxonomy" id="2813651"/>
    <lineage>
        <taxon>Eukaryota</taxon>
        <taxon>Fungi</taxon>
        <taxon>Dikarya</taxon>
        <taxon>Ascomycota</taxon>
        <taxon>Pezizomycotina</taxon>
        <taxon>Orbiliomycetes</taxon>
        <taxon>Orbiliales</taxon>
        <taxon>Orbiliaceae</taxon>
        <taxon>Orbilia</taxon>
    </lineage>
</organism>
<dbReference type="EMBL" id="WIQZ01000014">
    <property type="protein sequence ID" value="KAF3141326.1"/>
    <property type="molecule type" value="Genomic_DNA"/>
</dbReference>
<gene>
    <name evidence="1" type="ORF">TWF102_009985</name>
    <name evidence="2" type="ORF">TWF703_002123</name>
</gene>
<reference evidence="3 4" key="1">
    <citation type="submission" date="2019-06" db="EMBL/GenBank/DDBJ databases">
        <authorList>
            <person name="Palmer J.M."/>
        </authorList>
    </citation>
    <scope>NUCLEOTIDE SEQUENCE [LARGE SCALE GENOMIC DNA]</scope>
    <source>
        <strain evidence="1 3">TWF102</strain>
        <strain evidence="2 4">TWF703</strain>
    </source>
</reference>
<dbReference type="Proteomes" id="UP000480548">
    <property type="component" value="Unassembled WGS sequence"/>
</dbReference>
<evidence type="ECO:0000313" key="3">
    <source>
        <dbReference type="Proteomes" id="UP000475325"/>
    </source>
</evidence>
<accession>A0A7C8JBU4</accession>
<sequence length="330" mass="37535">MRRLPEWCRLWLPIGTVSLVLINVQALKPIKIPHEIFQEFIEPGLKQPPQKATASQEITSNIGNDLLNIKKMSWNLKDYLKETPLRKGAMPSGLQAFGSESIFEIVTETGVLIQKLLDIVIKFEDDATDKDYEADPDLHIKHAKALAALQKIKSAVPQITKFTIDTPIHFWKLTPIEPDSPDLVVWKALESLIIPLNIDIEDPIQHAMIWLGYTFEPNTSGSSGTWSINPDKADLRVKILKSIAKGIDNSVTIWSSPWENFRDAIVETAMEIYIPDEFKEDMVFVMGEKLLARVELYLDRVNKLGRYLGEYSEDAMLLIKALPEGWDRED</sequence>
<evidence type="ECO:0000313" key="4">
    <source>
        <dbReference type="Proteomes" id="UP000480548"/>
    </source>
</evidence>
<comment type="caution">
    <text evidence="1">The sequence shown here is derived from an EMBL/GenBank/DDBJ whole genome shotgun (WGS) entry which is preliminary data.</text>
</comment>
<proteinExistence type="predicted"/>
<dbReference type="EMBL" id="WIQW01000007">
    <property type="protein sequence ID" value="KAF3109213.1"/>
    <property type="molecule type" value="Genomic_DNA"/>
</dbReference>
<name>A0A7C8JBU4_ORBOL</name>
<protein>
    <submittedName>
        <fullName evidence="1">Uncharacterized protein</fullName>
    </submittedName>
</protein>
<dbReference type="AlphaFoldDB" id="A0A7C8JBU4"/>
<evidence type="ECO:0000313" key="2">
    <source>
        <dbReference type="EMBL" id="KAF3141326.1"/>
    </source>
</evidence>
<dbReference type="Proteomes" id="UP000475325">
    <property type="component" value="Unassembled WGS sequence"/>
</dbReference>
<evidence type="ECO:0000313" key="1">
    <source>
        <dbReference type="EMBL" id="KAF3109213.1"/>
    </source>
</evidence>